<dbReference type="OrthoDB" id="10408197at2759"/>
<organism evidence="1 2">
    <name type="scientific">Gossypium gossypioides</name>
    <name type="common">Mexican cotton</name>
    <name type="synonym">Selera gossypioides</name>
    <dbReference type="NCBI Taxonomy" id="34282"/>
    <lineage>
        <taxon>Eukaryota</taxon>
        <taxon>Viridiplantae</taxon>
        <taxon>Streptophyta</taxon>
        <taxon>Embryophyta</taxon>
        <taxon>Tracheophyta</taxon>
        <taxon>Spermatophyta</taxon>
        <taxon>Magnoliopsida</taxon>
        <taxon>eudicotyledons</taxon>
        <taxon>Gunneridae</taxon>
        <taxon>Pentapetalae</taxon>
        <taxon>rosids</taxon>
        <taxon>malvids</taxon>
        <taxon>Malvales</taxon>
        <taxon>Malvaceae</taxon>
        <taxon>Malvoideae</taxon>
        <taxon>Gossypium</taxon>
    </lineage>
</organism>
<dbReference type="Proteomes" id="UP000593579">
    <property type="component" value="Unassembled WGS sequence"/>
</dbReference>
<protein>
    <submittedName>
        <fullName evidence="1">Uncharacterized protein</fullName>
    </submittedName>
</protein>
<reference evidence="1 2" key="1">
    <citation type="journal article" date="2019" name="Genome Biol. Evol.">
        <title>Insights into the evolution of the New World diploid cottons (Gossypium, subgenus Houzingenia) based on genome sequencing.</title>
        <authorList>
            <person name="Grover C.E."/>
            <person name="Arick M.A. 2nd"/>
            <person name="Thrash A."/>
            <person name="Conover J.L."/>
            <person name="Sanders W.S."/>
            <person name="Peterson D.G."/>
            <person name="Frelichowski J.E."/>
            <person name="Scheffler J.A."/>
            <person name="Scheffler B.E."/>
            <person name="Wendel J.F."/>
        </authorList>
    </citation>
    <scope>NUCLEOTIDE SEQUENCE [LARGE SCALE GENOMIC DNA]</scope>
    <source>
        <strain evidence="1">5</strain>
        <tissue evidence="1">Leaf</tissue>
    </source>
</reference>
<keyword evidence="2" id="KW-1185">Reference proteome</keyword>
<proteinExistence type="predicted"/>
<evidence type="ECO:0000313" key="2">
    <source>
        <dbReference type="Proteomes" id="UP000593579"/>
    </source>
</evidence>
<dbReference type="EMBL" id="JABEZY010262205">
    <property type="protein sequence ID" value="MBA0754525.1"/>
    <property type="molecule type" value="Genomic_DNA"/>
</dbReference>
<sequence length="59" mass="6853">MNIDFWGPLANLMGLPVDTMKARLKDKNGPYISWSNIGLLWERPAVINNWHCLRFSYTS</sequence>
<dbReference type="AlphaFoldDB" id="A0A7J9D1X9"/>
<gene>
    <name evidence="1" type="ORF">Gogos_021982</name>
</gene>
<accession>A0A7J9D1X9</accession>
<name>A0A7J9D1X9_GOSGO</name>
<evidence type="ECO:0000313" key="1">
    <source>
        <dbReference type="EMBL" id="MBA0754525.1"/>
    </source>
</evidence>
<comment type="caution">
    <text evidence="1">The sequence shown here is derived from an EMBL/GenBank/DDBJ whole genome shotgun (WGS) entry which is preliminary data.</text>
</comment>